<dbReference type="PANTHER" id="PTHR24148">
    <property type="entry name" value="ANKYRIN REPEAT DOMAIN-CONTAINING PROTEIN 39 HOMOLOG-RELATED"/>
    <property type="match status" value="1"/>
</dbReference>
<dbReference type="InterPro" id="IPR010730">
    <property type="entry name" value="HET"/>
</dbReference>
<dbReference type="PANTHER" id="PTHR24148:SF73">
    <property type="entry name" value="HET DOMAIN PROTEIN (AFU_ORTHOLOGUE AFUA_8G01020)"/>
    <property type="match status" value="1"/>
</dbReference>
<evidence type="ECO:0000313" key="2">
    <source>
        <dbReference type="EMBL" id="KAF7504840.1"/>
    </source>
</evidence>
<accession>A0A8H7A913</accession>
<evidence type="ECO:0000259" key="1">
    <source>
        <dbReference type="Pfam" id="PF06985"/>
    </source>
</evidence>
<protein>
    <recommendedName>
        <fullName evidence="1">Heterokaryon incompatibility domain-containing protein</fullName>
    </recommendedName>
</protein>
<dbReference type="OrthoDB" id="4850726at2759"/>
<dbReference type="InterPro" id="IPR052895">
    <property type="entry name" value="HetReg/Transcr_Mod"/>
</dbReference>
<evidence type="ECO:0000313" key="3">
    <source>
        <dbReference type="Proteomes" id="UP000606974"/>
    </source>
</evidence>
<gene>
    <name evidence="2" type="ORF">GJ744_001638</name>
</gene>
<proteinExistence type="predicted"/>
<comment type="caution">
    <text evidence="2">The sequence shown here is derived from an EMBL/GenBank/DDBJ whole genome shotgun (WGS) entry which is preliminary data.</text>
</comment>
<dbReference type="EMBL" id="JAACFV010000125">
    <property type="protein sequence ID" value="KAF7504840.1"/>
    <property type="molecule type" value="Genomic_DNA"/>
</dbReference>
<sequence length="391" mass="44022">MGALYSLAEEVILWLGPASFDSDLAMDTVRAVSEKKALVSQENFQRFSIDEEMVEKAGLAKTSEETRRAHGSLFNREWFQRLWVFQEIVLARKGQVLCGAKAVTWESFADATIAIARLQFHQFSIIFPDVIRDLRAVDGVLDMTRAAHFKRWMDRILDRVYGILAIAALDWREKIKVDYSQRGPHAFCKTYIECGKACIEEDASLALLYMLSGTTKNPRLPSWCPDFNAAQSRKFYLNAKWKAGIKTAPAEEGEPAAWFEPGCDDLYAPGCSVDIVRQVASSTFCWSSMERDGELPSIEDSVNNLAWQREYRPATRGQKFFNTVGGCIGVGPPETQTGDHVYILYGAGPLYLLRFTDEASRVLGNVYIHELMNLDETPEEAKGENEIVVIN</sequence>
<dbReference type="AlphaFoldDB" id="A0A8H7A913"/>
<dbReference type="Pfam" id="PF06985">
    <property type="entry name" value="HET"/>
    <property type="match status" value="1"/>
</dbReference>
<name>A0A8H7A913_9EURO</name>
<organism evidence="2 3">
    <name type="scientific">Endocarpon pusillum</name>
    <dbReference type="NCBI Taxonomy" id="364733"/>
    <lineage>
        <taxon>Eukaryota</taxon>
        <taxon>Fungi</taxon>
        <taxon>Dikarya</taxon>
        <taxon>Ascomycota</taxon>
        <taxon>Pezizomycotina</taxon>
        <taxon>Eurotiomycetes</taxon>
        <taxon>Chaetothyriomycetidae</taxon>
        <taxon>Verrucariales</taxon>
        <taxon>Verrucariaceae</taxon>
        <taxon>Endocarpon</taxon>
    </lineage>
</organism>
<dbReference type="Proteomes" id="UP000606974">
    <property type="component" value="Unassembled WGS sequence"/>
</dbReference>
<keyword evidence="3" id="KW-1185">Reference proteome</keyword>
<feature type="domain" description="Heterokaryon incompatibility" evidence="1">
    <location>
        <begin position="1"/>
        <end position="87"/>
    </location>
</feature>
<reference evidence="2" key="1">
    <citation type="submission" date="2020-02" db="EMBL/GenBank/DDBJ databases">
        <authorList>
            <person name="Palmer J.M."/>
        </authorList>
    </citation>
    <scope>NUCLEOTIDE SEQUENCE</scope>
    <source>
        <strain evidence="2">EPUS1.4</strain>
        <tissue evidence="2">Thallus</tissue>
    </source>
</reference>